<dbReference type="PANTHER" id="PTHR43160">
    <property type="entry name" value="ACONITATE HYDRATASE B"/>
    <property type="match status" value="1"/>
</dbReference>
<evidence type="ECO:0000256" key="1">
    <source>
        <dbReference type="ARBA" id="ARBA00022723"/>
    </source>
</evidence>
<protein>
    <submittedName>
        <fullName evidence="5">Aconitate hydratase</fullName>
    </submittedName>
</protein>
<sequence length="75" mass="7435">MIGTDSHTPNAGGLGMLAIGVGGADAVDVMVGMPWELLFPKVIGVKLTGKLSGWASAKDVILKVAGITTVKGGTG</sequence>
<dbReference type="InterPro" id="IPR050926">
    <property type="entry name" value="Aconitase/IPM_isomerase"/>
</dbReference>
<dbReference type="Pfam" id="PF00330">
    <property type="entry name" value="Aconitase"/>
    <property type="match status" value="1"/>
</dbReference>
<dbReference type="AlphaFoldDB" id="A0AAV3Y0R1"/>
<evidence type="ECO:0000256" key="3">
    <source>
        <dbReference type="ARBA" id="ARBA00023014"/>
    </source>
</evidence>
<name>A0AAV3Y0R1_9GAST</name>
<feature type="non-terminal residue" evidence="5">
    <location>
        <position position="75"/>
    </location>
</feature>
<dbReference type="PRINTS" id="PR00415">
    <property type="entry name" value="ACONITASE"/>
</dbReference>
<comment type="caution">
    <text evidence="5">The sequence shown here is derived from an EMBL/GenBank/DDBJ whole genome shotgun (WGS) entry which is preliminary data.</text>
</comment>
<accession>A0AAV3Y0R1</accession>
<dbReference type="InterPro" id="IPR015931">
    <property type="entry name" value="Acnase/IPM_dHydase_lsu_aba_1/3"/>
</dbReference>
<keyword evidence="1" id="KW-0479">Metal-binding</keyword>
<dbReference type="EMBL" id="BLXT01000377">
    <property type="protein sequence ID" value="GFN76351.1"/>
    <property type="molecule type" value="Genomic_DNA"/>
</dbReference>
<dbReference type="InterPro" id="IPR036008">
    <property type="entry name" value="Aconitase_4Fe-4S_dom"/>
</dbReference>
<organism evidence="5 6">
    <name type="scientific">Plakobranchus ocellatus</name>
    <dbReference type="NCBI Taxonomy" id="259542"/>
    <lineage>
        <taxon>Eukaryota</taxon>
        <taxon>Metazoa</taxon>
        <taxon>Spiralia</taxon>
        <taxon>Lophotrochozoa</taxon>
        <taxon>Mollusca</taxon>
        <taxon>Gastropoda</taxon>
        <taxon>Heterobranchia</taxon>
        <taxon>Euthyneura</taxon>
        <taxon>Panpulmonata</taxon>
        <taxon>Sacoglossa</taxon>
        <taxon>Placobranchoidea</taxon>
        <taxon>Plakobranchidae</taxon>
        <taxon>Plakobranchus</taxon>
    </lineage>
</organism>
<proteinExistence type="predicted"/>
<dbReference type="GO" id="GO:0003994">
    <property type="term" value="F:aconitate hydratase activity"/>
    <property type="evidence" value="ECO:0007669"/>
    <property type="project" value="TreeGrafter"/>
</dbReference>
<dbReference type="Gene3D" id="3.30.499.10">
    <property type="entry name" value="Aconitase, domain 3"/>
    <property type="match status" value="1"/>
</dbReference>
<dbReference type="GO" id="GO:0006099">
    <property type="term" value="P:tricarboxylic acid cycle"/>
    <property type="evidence" value="ECO:0007669"/>
    <property type="project" value="TreeGrafter"/>
</dbReference>
<dbReference type="Proteomes" id="UP000735302">
    <property type="component" value="Unassembled WGS sequence"/>
</dbReference>
<dbReference type="GO" id="GO:0046872">
    <property type="term" value="F:metal ion binding"/>
    <property type="evidence" value="ECO:0007669"/>
    <property type="project" value="UniProtKB-KW"/>
</dbReference>
<reference evidence="5 6" key="1">
    <citation type="journal article" date="2021" name="Elife">
        <title>Chloroplast acquisition without the gene transfer in kleptoplastic sea slugs, Plakobranchus ocellatus.</title>
        <authorList>
            <person name="Maeda T."/>
            <person name="Takahashi S."/>
            <person name="Yoshida T."/>
            <person name="Shimamura S."/>
            <person name="Takaki Y."/>
            <person name="Nagai Y."/>
            <person name="Toyoda A."/>
            <person name="Suzuki Y."/>
            <person name="Arimoto A."/>
            <person name="Ishii H."/>
            <person name="Satoh N."/>
            <person name="Nishiyama T."/>
            <person name="Hasebe M."/>
            <person name="Maruyama T."/>
            <person name="Minagawa J."/>
            <person name="Obokata J."/>
            <person name="Shigenobu S."/>
        </authorList>
    </citation>
    <scope>NUCLEOTIDE SEQUENCE [LARGE SCALE GENOMIC DNA]</scope>
</reference>
<evidence type="ECO:0000256" key="2">
    <source>
        <dbReference type="ARBA" id="ARBA00023004"/>
    </source>
</evidence>
<dbReference type="PANTHER" id="PTHR43160:SF3">
    <property type="entry name" value="ACONITATE HYDRATASE, MITOCHONDRIAL"/>
    <property type="match status" value="1"/>
</dbReference>
<feature type="domain" description="Aconitase/3-isopropylmalate dehydratase large subunit alpha/beta/alpha" evidence="4">
    <location>
        <begin position="1"/>
        <end position="75"/>
    </location>
</feature>
<keyword evidence="2" id="KW-0408">Iron</keyword>
<keyword evidence="3" id="KW-0411">Iron-sulfur</keyword>
<dbReference type="GO" id="GO:0051539">
    <property type="term" value="F:4 iron, 4 sulfur cluster binding"/>
    <property type="evidence" value="ECO:0007669"/>
    <property type="project" value="TreeGrafter"/>
</dbReference>
<evidence type="ECO:0000313" key="6">
    <source>
        <dbReference type="Proteomes" id="UP000735302"/>
    </source>
</evidence>
<keyword evidence="6" id="KW-1185">Reference proteome</keyword>
<gene>
    <name evidence="5" type="ORF">PoB_000285700</name>
</gene>
<evidence type="ECO:0000259" key="4">
    <source>
        <dbReference type="Pfam" id="PF00330"/>
    </source>
</evidence>
<dbReference type="InterPro" id="IPR001030">
    <property type="entry name" value="Acoase/IPM_deHydtase_lsu_aba"/>
</dbReference>
<dbReference type="GO" id="GO:0005829">
    <property type="term" value="C:cytosol"/>
    <property type="evidence" value="ECO:0007669"/>
    <property type="project" value="TreeGrafter"/>
</dbReference>
<dbReference type="SUPFAM" id="SSF53732">
    <property type="entry name" value="Aconitase iron-sulfur domain"/>
    <property type="match status" value="1"/>
</dbReference>
<evidence type="ECO:0000313" key="5">
    <source>
        <dbReference type="EMBL" id="GFN76351.1"/>
    </source>
</evidence>